<dbReference type="AlphaFoldDB" id="A0A444GL72"/>
<dbReference type="Gene3D" id="1.25.40.10">
    <property type="entry name" value="Tetratricopeptide repeat domain"/>
    <property type="match status" value="5"/>
</dbReference>
<accession>A0A444GL72</accession>
<dbReference type="Pfam" id="PF14559">
    <property type="entry name" value="TPR_19"/>
    <property type="match status" value="3"/>
</dbReference>
<feature type="signal peptide" evidence="4">
    <location>
        <begin position="1"/>
        <end position="22"/>
    </location>
</feature>
<feature type="repeat" description="TPR" evidence="3">
    <location>
        <begin position="61"/>
        <end position="94"/>
    </location>
</feature>
<keyword evidence="1" id="KW-0677">Repeat</keyword>
<comment type="caution">
    <text evidence="6">The sequence shown here is derived from an EMBL/GenBank/DDBJ whole genome shotgun (WGS) entry which is preliminary data.</text>
</comment>
<evidence type="ECO:0000313" key="7">
    <source>
        <dbReference type="Proteomes" id="UP000287527"/>
    </source>
</evidence>
<dbReference type="NCBIfam" id="TIGR04390">
    <property type="entry name" value="OMP_YaiO_dom"/>
    <property type="match status" value="1"/>
</dbReference>
<sequence>MYKIKFLTFTVLLCLLSHTTYSQTISSEKYYEKAKTEGNKNNFKKAVEYSEKALRLSPQDMDIKEYLGKCYMETGRLDDARVTLLEVLEVSPNREDSKYYLMNIETLSKRYSSAVCYANELLEISPYNKKIWIKKISLYSLLDNRVEADRSTKRLYQIFPQDKQIKAMYNNMLKGDAAKMSKDDLANAAKQYEKALEVNTKDPELYLNLINVYLKLGNFPAALNTADRGIYYVPGNRDILNKKIGILEQQHEYQKALDLVAIQLKKGPSVYYSNMQKYLLSESARYHNNSDPYVLYGKLYDQDKSNKEAQSYLLSTAIARGYYDDAQVILKQGLKSNPNSKELLLKQFQLYESRQNKQAARSTIKKLYALYPRDTDIKEKYDSYAFEEAKIEFNQQNYKEAIPLFKSLTDTKEYGTFAHQYLFGIYMAQHDYEKASETIEVLIKKHPNEQKYVLNKTDMLATMGNYEDAYEMARANTNKYPDNADHSGMFTEVSIAYIKYLNENEDFEMVKTISDKLILSDPENLNAYEYAIGARISMRQYEEAISLINKALIQFPDSKELKLKLAGAYSDAGQSEKAIAVLKELQKEYPYSTNVKGSLIEELYKNASSAEKNSDLTEAKSGYREILTLKPSDTLAAIKLAGILIDTKDYEEAMIVLDTSLTYNKDNAELLYKKGILYEQMGNYGKAEELQANYIPPAHLYAEHKDHLKYLEAKQMKNQVNISYLNVETDSLAINTSVATLEYLRLNKNDTYIARVNYGARSTGIGVQGEIDWYHTFTNKSYFLANAGVATRFFPKYKGGLSYFKPFKNQWQVEVGGRYARLTDDRNFFTGIFGVEKTYGSVWLNIRGLIMTDDTDVYNNILAQARFYMENERDYAIVMASAGTAPEDQRLDFQLNTFLSYVNTMVGAGYYHYFNHKTSIGVMGNWYNYEIKSDEFINQYNVFLTLRTKF</sequence>
<feature type="chain" id="PRO_5019385532" evidence="4">
    <location>
        <begin position="23"/>
        <end position="950"/>
    </location>
</feature>
<evidence type="ECO:0000313" key="6">
    <source>
        <dbReference type="EMBL" id="RWW91765.1"/>
    </source>
</evidence>
<keyword evidence="7" id="KW-1185">Reference proteome</keyword>
<feature type="domain" description="YaiO beta-barrel" evidence="5">
    <location>
        <begin position="717"/>
        <end position="888"/>
    </location>
</feature>
<protein>
    <submittedName>
        <fullName evidence="6">Tetratricopeptide repeat protein</fullName>
    </submittedName>
</protein>
<dbReference type="Proteomes" id="UP000287527">
    <property type="component" value="Unassembled WGS sequence"/>
</dbReference>
<evidence type="ECO:0000256" key="4">
    <source>
        <dbReference type="SAM" id="SignalP"/>
    </source>
</evidence>
<dbReference type="PANTHER" id="PTHR45586:SF1">
    <property type="entry name" value="LIPOPOLYSACCHARIDE ASSEMBLY PROTEIN B"/>
    <property type="match status" value="1"/>
</dbReference>
<feature type="repeat" description="TPR" evidence="3">
    <location>
        <begin position="27"/>
        <end position="60"/>
    </location>
</feature>
<name>A0A444GL72_9FLAO</name>
<organism evidence="6 7">
    <name type="scientific">Flavobacterium cerinum</name>
    <dbReference type="NCBI Taxonomy" id="2502784"/>
    <lineage>
        <taxon>Bacteria</taxon>
        <taxon>Pseudomonadati</taxon>
        <taxon>Bacteroidota</taxon>
        <taxon>Flavobacteriia</taxon>
        <taxon>Flavobacteriales</taxon>
        <taxon>Flavobacteriaceae</taxon>
        <taxon>Flavobacterium</taxon>
    </lineage>
</organism>
<reference evidence="6 7" key="1">
    <citation type="submission" date="2019-01" db="EMBL/GenBank/DDBJ databases">
        <title>Flavobacterium sp. nov.,isolated from freshwater.</title>
        <authorList>
            <person name="Zhang R."/>
            <person name="Du Z.-J."/>
        </authorList>
    </citation>
    <scope>NUCLEOTIDE SEQUENCE [LARGE SCALE GENOMIC DNA]</scope>
    <source>
        <strain evidence="6 7">1E403</strain>
    </source>
</reference>
<dbReference type="Pfam" id="PF19413">
    <property type="entry name" value="YaiO"/>
    <property type="match status" value="1"/>
</dbReference>
<dbReference type="InterPro" id="IPR051012">
    <property type="entry name" value="CellSynth/LPSAsmb/PSIAsmb"/>
</dbReference>
<dbReference type="OrthoDB" id="691989at2"/>
<dbReference type="InterPro" id="IPR011990">
    <property type="entry name" value="TPR-like_helical_dom_sf"/>
</dbReference>
<proteinExistence type="predicted"/>
<evidence type="ECO:0000256" key="1">
    <source>
        <dbReference type="ARBA" id="ARBA00022737"/>
    </source>
</evidence>
<dbReference type="InterPro" id="IPR019734">
    <property type="entry name" value="TPR_rpt"/>
</dbReference>
<dbReference type="SMART" id="SM00028">
    <property type="entry name" value="TPR"/>
    <property type="match status" value="7"/>
</dbReference>
<evidence type="ECO:0000259" key="5">
    <source>
        <dbReference type="Pfam" id="PF19413"/>
    </source>
</evidence>
<keyword evidence="4" id="KW-0732">Signal</keyword>
<dbReference type="InterPro" id="IPR030887">
    <property type="entry name" value="Beta-barrel_YaiO"/>
</dbReference>
<dbReference type="PROSITE" id="PS50005">
    <property type="entry name" value="TPR"/>
    <property type="match status" value="2"/>
</dbReference>
<dbReference type="PANTHER" id="PTHR45586">
    <property type="entry name" value="TPR REPEAT-CONTAINING PROTEIN PA4667"/>
    <property type="match status" value="1"/>
</dbReference>
<dbReference type="EMBL" id="SBII01000017">
    <property type="protein sequence ID" value="RWW91765.1"/>
    <property type="molecule type" value="Genomic_DNA"/>
</dbReference>
<dbReference type="RefSeq" id="WP_128391373.1">
    <property type="nucleotide sequence ID" value="NZ_SBII01000017.1"/>
</dbReference>
<gene>
    <name evidence="6" type="ORF">EPI11_17940</name>
</gene>
<evidence type="ECO:0000256" key="3">
    <source>
        <dbReference type="PROSITE-ProRule" id="PRU00339"/>
    </source>
</evidence>
<evidence type="ECO:0000256" key="2">
    <source>
        <dbReference type="ARBA" id="ARBA00022803"/>
    </source>
</evidence>
<dbReference type="SUPFAM" id="SSF48452">
    <property type="entry name" value="TPR-like"/>
    <property type="match status" value="3"/>
</dbReference>
<keyword evidence="2 3" id="KW-0802">TPR repeat</keyword>